<reference evidence="8" key="2">
    <citation type="journal article" date="2013" name="PLoS Genet.">
        <title>Comparative genome structure, secondary metabolite, and effector coding capacity across Cochliobolus pathogens.</title>
        <authorList>
            <person name="Condon B.J."/>
            <person name="Leng Y."/>
            <person name="Wu D."/>
            <person name="Bushley K.E."/>
            <person name="Ohm R.A."/>
            <person name="Otillar R."/>
            <person name="Martin J."/>
            <person name="Schackwitz W."/>
            <person name="Grimwood J."/>
            <person name="MohdZainudin N."/>
            <person name="Xue C."/>
            <person name="Wang R."/>
            <person name="Manning V.A."/>
            <person name="Dhillon B."/>
            <person name="Tu Z.J."/>
            <person name="Steffenson B.J."/>
            <person name="Salamov A."/>
            <person name="Sun H."/>
            <person name="Lowry S."/>
            <person name="LaButti K."/>
            <person name="Han J."/>
            <person name="Copeland A."/>
            <person name="Lindquist E."/>
            <person name="Barry K."/>
            <person name="Schmutz J."/>
            <person name="Baker S.E."/>
            <person name="Ciuffetti L.M."/>
            <person name="Grigoriev I.V."/>
            <person name="Zhong S."/>
            <person name="Turgeon B.G."/>
        </authorList>
    </citation>
    <scope>NUCLEOTIDE SEQUENCE [LARGE SCALE GENOMIC DNA]</scope>
    <source>
        <strain evidence="8">ND90Pr / ATCC 201652</strain>
    </source>
</reference>
<feature type="transmembrane region" description="Helical" evidence="6">
    <location>
        <begin position="343"/>
        <end position="365"/>
    </location>
</feature>
<keyword evidence="5 6" id="KW-0472">Membrane</keyword>
<evidence type="ECO:0000256" key="1">
    <source>
        <dbReference type="ARBA" id="ARBA00004141"/>
    </source>
</evidence>
<evidence type="ECO:0000313" key="7">
    <source>
        <dbReference type="EMBL" id="EMD63361.1"/>
    </source>
</evidence>
<feature type="transmembrane region" description="Helical" evidence="6">
    <location>
        <begin position="117"/>
        <end position="136"/>
    </location>
</feature>
<feature type="transmembrane region" description="Helical" evidence="6">
    <location>
        <begin position="51"/>
        <end position="76"/>
    </location>
</feature>
<keyword evidence="2" id="KW-0813">Transport</keyword>
<organism evidence="7 8">
    <name type="scientific">Cochliobolus sativus (strain ND90Pr / ATCC 201652)</name>
    <name type="common">Common root rot and spot blotch fungus</name>
    <name type="synonym">Bipolaris sorokiniana</name>
    <dbReference type="NCBI Taxonomy" id="665912"/>
    <lineage>
        <taxon>Eukaryota</taxon>
        <taxon>Fungi</taxon>
        <taxon>Dikarya</taxon>
        <taxon>Ascomycota</taxon>
        <taxon>Pezizomycotina</taxon>
        <taxon>Dothideomycetes</taxon>
        <taxon>Pleosporomycetidae</taxon>
        <taxon>Pleosporales</taxon>
        <taxon>Pleosporineae</taxon>
        <taxon>Pleosporaceae</taxon>
        <taxon>Bipolaris</taxon>
    </lineage>
</organism>
<dbReference type="InterPro" id="IPR002293">
    <property type="entry name" value="AA/rel_permease1"/>
</dbReference>
<dbReference type="GO" id="GO:0016020">
    <property type="term" value="C:membrane"/>
    <property type="evidence" value="ECO:0007669"/>
    <property type="project" value="UniProtKB-SubCell"/>
</dbReference>
<feature type="transmembrane region" description="Helical" evidence="6">
    <location>
        <begin position="292"/>
        <end position="316"/>
    </location>
</feature>
<sequence length="562" mass="60030">MATLKIRPVAEEPVTSRISDGNIPYDAKQTFNADEEALAALGYKSEFKREFSLFATCAVSFAILGLLPSFASTLFFSMGYAGTAGMAWGWPIAMIGIQCVAMSMAELCSSMPTSGGMYYAAAVLAPPAWAPFASWVTCWSNWLVQITGAPSVNYGISSMILAAASITNPSYKPTNLHTFLLASCIMIIHSVISSMPTRWLAQFNSAGSTFNFLAVIAVLIMIPAGTDRPERGLSRFTPSSKVWGTIHQGTSFPPGICVLMSFIGVIWTMSGYSAPFHLSEECSNANVAAPRAIIATSTIGGVLGWALQLVVAYTVVDIPAVVASPLGQPFAAYLMQCMTQKMALCILALTVIAGFSMGQGCMLAASRVTFAYARDDVFPGSNIWKVVNPYTKTPVNAVWGNAFIGICLLTLIFGGNLAVGALFSIGGIAAFISFTIPIAIRVLFVGDRFRPGPWNLGKYSIACGTIACSFVALMIPVLCFPSVTGSQLTAKTMNWTSLCYGGSMFIIICWWFISAHKWFRGPKVNVEHMMIGRDAIVVDGQEVASIDDSDGGNVSSDKIVKS</sequence>
<feature type="transmembrane region" description="Helical" evidence="6">
    <location>
        <begin position="421"/>
        <end position="444"/>
    </location>
</feature>
<dbReference type="OMA" id="AFFWTWP"/>
<reference evidence="7 8" key="1">
    <citation type="journal article" date="2012" name="PLoS Pathog.">
        <title>Diverse lifestyles and strategies of plant pathogenesis encoded in the genomes of eighteen Dothideomycetes fungi.</title>
        <authorList>
            <person name="Ohm R.A."/>
            <person name="Feau N."/>
            <person name="Henrissat B."/>
            <person name="Schoch C.L."/>
            <person name="Horwitz B.A."/>
            <person name="Barry K.W."/>
            <person name="Condon B.J."/>
            <person name="Copeland A.C."/>
            <person name="Dhillon B."/>
            <person name="Glaser F."/>
            <person name="Hesse C.N."/>
            <person name="Kosti I."/>
            <person name="LaButti K."/>
            <person name="Lindquist E.A."/>
            <person name="Lucas S."/>
            <person name="Salamov A.A."/>
            <person name="Bradshaw R.E."/>
            <person name="Ciuffetti L."/>
            <person name="Hamelin R.C."/>
            <person name="Kema G.H.J."/>
            <person name="Lawrence C."/>
            <person name="Scott J.A."/>
            <person name="Spatafora J.W."/>
            <person name="Turgeon B.G."/>
            <person name="de Wit P.J.G.M."/>
            <person name="Zhong S."/>
            <person name="Goodwin S.B."/>
            <person name="Grigoriev I.V."/>
        </authorList>
    </citation>
    <scope>NUCLEOTIDE SEQUENCE [LARGE SCALE GENOMIC DNA]</scope>
    <source>
        <strain evidence="8">ND90Pr / ATCC 201652</strain>
    </source>
</reference>
<protein>
    <recommendedName>
        <fullName evidence="9">Amino acid permease/ SLC12A domain-containing protein</fullName>
    </recommendedName>
</protein>
<feature type="transmembrane region" description="Helical" evidence="6">
    <location>
        <begin position="397"/>
        <end position="414"/>
    </location>
</feature>
<dbReference type="PANTHER" id="PTHR45649">
    <property type="entry name" value="AMINO-ACID PERMEASE BAT1"/>
    <property type="match status" value="1"/>
</dbReference>
<dbReference type="GeneID" id="19139197"/>
<dbReference type="OrthoDB" id="4476201at2759"/>
<keyword evidence="8" id="KW-1185">Reference proteome</keyword>
<dbReference type="Gene3D" id="1.20.1740.10">
    <property type="entry name" value="Amino acid/polyamine transporter I"/>
    <property type="match status" value="1"/>
</dbReference>
<dbReference type="GO" id="GO:0022857">
    <property type="term" value="F:transmembrane transporter activity"/>
    <property type="evidence" value="ECO:0007669"/>
    <property type="project" value="InterPro"/>
</dbReference>
<proteinExistence type="predicted"/>
<gene>
    <name evidence="7" type="ORF">COCSADRAFT_38212</name>
</gene>
<accession>M2T2C7</accession>
<feature type="transmembrane region" description="Helical" evidence="6">
    <location>
        <begin position="88"/>
        <end position="105"/>
    </location>
</feature>
<dbReference type="Pfam" id="PF13520">
    <property type="entry name" value="AA_permease_2"/>
    <property type="match status" value="1"/>
</dbReference>
<feature type="transmembrane region" description="Helical" evidence="6">
    <location>
        <begin position="176"/>
        <end position="196"/>
    </location>
</feature>
<dbReference type="AlphaFoldDB" id="M2T2C7"/>
<evidence type="ECO:0000256" key="5">
    <source>
        <dbReference type="ARBA" id="ARBA00023136"/>
    </source>
</evidence>
<feature type="transmembrane region" description="Helical" evidence="6">
    <location>
        <begin position="208"/>
        <end position="226"/>
    </location>
</feature>
<feature type="transmembrane region" description="Helical" evidence="6">
    <location>
        <begin position="492"/>
        <end position="513"/>
    </location>
</feature>
<feature type="transmembrane region" description="Helical" evidence="6">
    <location>
        <begin position="456"/>
        <end position="480"/>
    </location>
</feature>
<evidence type="ECO:0000256" key="2">
    <source>
        <dbReference type="ARBA" id="ARBA00022448"/>
    </source>
</evidence>
<evidence type="ECO:0008006" key="9">
    <source>
        <dbReference type="Google" id="ProtNLM"/>
    </source>
</evidence>
<evidence type="ECO:0000313" key="8">
    <source>
        <dbReference type="Proteomes" id="UP000016934"/>
    </source>
</evidence>
<evidence type="ECO:0000256" key="3">
    <source>
        <dbReference type="ARBA" id="ARBA00022692"/>
    </source>
</evidence>
<keyword evidence="3 6" id="KW-0812">Transmembrane</keyword>
<feature type="transmembrane region" description="Helical" evidence="6">
    <location>
        <begin position="251"/>
        <end position="272"/>
    </location>
</feature>
<evidence type="ECO:0000256" key="6">
    <source>
        <dbReference type="SAM" id="Phobius"/>
    </source>
</evidence>
<comment type="subcellular location">
    <subcellularLocation>
        <location evidence="1">Membrane</location>
        <topology evidence="1">Multi-pass membrane protein</topology>
    </subcellularLocation>
</comment>
<dbReference type="eggNOG" id="KOG1289">
    <property type="taxonomic scope" value="Eukaryota"/>
</dbReference>
<dbReference type="PIRSF" id="PIRSF006060">
    <property type="entry name" value="AA_transporter"/>
    <property type="match status" value="1"/>
</dbReference>
<dbReference type="Proteomes" id="UP000016934">
    <property type="component" value="Unassembled WGS sequence"/>
</dbReference>
<dbReference type="RefSeq" id="XP_007701103.1">
    <property type="nucleotide sequence ID" value="XM_007702913.1"/>
</dbReference>
<keyword evidence="4 6" id="KW-1133">Transmembrane helix</keyword>
<name>M2T2C7_COCSN</name>
<dbReference type="HOGENOM" id="CLU_004495_0_3_1"/>
<dbReference type="KEGG" id="bsc:COCSADRAFT_38212"/>
<evidence type="ECO:0000256" key="4">
    <source>
        <dbReference type="ARBA" id="ARBA00022989"/>
    </source>
</evidence>
<dbReference type="PANTHER" id="PTHR45649:SF29">
    <property type="entry name" value="AMINO ACID TRANSPORTER (EUROFUNG)"/>
    <property type="match status" value="1"/>
</dbReference>
<dbReference type="EMBL" id="KB445645">
    <property type="protein sequence ID" value="EMD63361.1"/>
    <property type="molecule type" value="Genomic_DNA"/>
</dbReference>